<dbReference type="OrthoDB" id="1495368at2"/>
<dbReference type="AlphaFoldDB" id="A0A126V5G4"/>
<proteinExistence type="predicted"/>
<organism evidence="1 2">
    <name type="scientific">Falsihalocynthiibacter arcticus</name>
    <dbReference type="NCBI Taxonomy" id="1579316"/>
    <lineage>
        <taxon>Bacteria</taxon>
        <taxon>Pseudomonadati</taxon>
        <taxon>Pseudomonadota</taxon>
        <taxon>Alphaproteobacteria</taxon>
        <taxon>Rhodobacterales</taxon>
        <taxon>Roseobacteraceae</taxon>
        <taxon>Falsihalocynthiibacter</taxon>
    </lineage>
</organism>
<dbReference type="EMBL" id="CP014327">
    <property type="protein sequence ID" value="AML53513.1"/>
    <property type="molecule type" value="Genomic_DNA"/>
</dbReference>
<dbReference type="Proteomes" id="UP000070371">
    <property type="component" value="Chromosome"/>
</dbReference>
<protein>
    <recommendedName>
        <fullName evidence="3">DUF3768 domain-containing protein</fullName>
    </recommendedName>
</protein>
<dbReference type="KEGG" id="hat:RC74_03270"/>
<evidence type="ECO:0000313" key="2">
    <source>
        <dbReference type="Proteomes" id="UP000070371"/>
    </source>
</evidence>
<keyword evidence="2" id="KW-1185">Reference proteome</keyword>
<dbReference type="STRING" id="1579316.RC74_03270"/>
<accession>A0A126V5G4</accession>
<dbReference type="Pfam" id="PF12599">
    <property type="entry name" value="DUF3768"/>
    <property type="match status" value="1"/>
</dbReference>
<reference evidence="1 2" key="1">
    <citation type="submission" date="2016-02" db="EMBL/GenBank/DDBJ databases">
        <title>Complete genome sequence of Halocynthiibacter arcticus PAMC 20958t from arctic marine sediment.</title>
        <authorList>
            <person name="Lee Y.M."/>
            <person name="Baek K."/>
            <person name="Lee H.K."/>
            <person name="Shin S.C."/>
        </authorList>
    </citation>
    <scope>NUCLEOTIDE SEQUENCE [LARGE SCALE GENOMIC DNA]</scope>
    <source>
        <strain evidence="1">PAMC 20958</strain>
    </source>
</reference>
<evidence type="ECO:0008006" key="3">
    <source>
        <dbReference type="Google" id="ProtNLM"/>
    </source>
</evidence>
<gene>
    <name evidence="1" type="ORF">RC74_03270</name>
</gene>
<name>A0A126V5G4_9RHOB</name>
<evidence type="ECO:0000313" key="1">
    <source>
        <dbReference type="EMBL" id="AML53513.1"/>
    </source>
</evidence>
<sequence>MTHVQRTSLIREQNDQFRKDFKGGHLLLSIGVAEMAKGAEASLLHTLAEFNDFSEGNDPYGEHDFGCLTWGGEAIFWKIDYYDLDMRNGSPDPADLDVTARALTIMLPCEY</sequence>
<dbReference type="InterPro" id="IPR022243">
    <property type="entry name" value="DUF3768"/>
</dbReference>